<protein>
    <submittedName>
        <fullName evidence="2">Uncharacterized protein</fullName>
    </submittedName>
</protein>
<evidence type="ECO:0000313" key="2">
    <source>
        <dbReference type="EnsemblPlants" id="HORVU.MOREX.r3.6HG0563930.1.CDS1"/>
    </source>
</evidence>
<dbReference type="AlphaFoldDB" id="A0A8I7BBC0"/>
<name>A0A8I7BBC0_HORVV</name>
<accession>A0A8I7BBC0</accession>
<keyword evidence="1" id="KW-0472">Membrane</keyword>
<evidence type="ECO:0000313" key="3">
    <source>
        <dbReference type="Proteomes" id="UP000011116"/>
    </source>
</evidence>
<dbReference type="Gramene" id="HORVU.MOREX.r2.6HG0467490.1">
    <property type="protein sequence ID" value="HORVU.MOREX.r2.6HG0467490.1.CDS.1"/>
    <property type="gene ID" value="HORVU.MOREX.r2.6HG0467490"/>
</dbReference>
<proteinExistence type="predicted"/>
<reference evidence="2" key="2">
    <citation type="submission" date="2020-10" db="EMBL/GenBank/DDBJ databases">
        <authorList>
            <person name="Scholz U."/>
            <person name="Mascher M."/>
            <person name="Fiebig A."/>
        </authorList>
    </citation>
    <scope>NUCLEOTIDE SEQUENCE [LARGE SCALE GENOMIC DNA]</scope>
    <source>
        <strain evidence="2">cv. Morex</strain>
    </source>
</reference>
<keyword evidence="1" id="KW-1133">Transmembrane helix</keyword>
<feature type="transmembrane region" description="Helical" evidence="1">
    <location>
        <begin position="66"/>
        <end position="99"/>
    </location>
</feature>
<dbReference type="Gramene" id="HORVU.MOREX.r3.6HG0563930.1">
    <property type="protein sequence ID" value="HORVU.MOREX.r3.6HG0563930.1.CDS1"/>
    <property type="gene ID" value="HORVU.MOREX.r3.6HG0563930"/>
</dbReference>
<keyword evidence="1" id="KW-0812">Transmembrane</keyword>
<organism evidence="2 3">
    <name type="scientific">Hordeum vulgare subsp. vulgare</name>
    <name type="common">Domesticated barley</name>
    <dbReference type="NCBI Taxonomy" id="112509"/>
    <lineage>
        <taxon>Eukaryota</taxon>
        <taxon>Viridiplantae</taxon>
        <taxon>Streptophyta</taxon>
        <taxon>Embryophyta</taxon>
        <taxon>Tracheophyta</taxon>
        <taxon>Spermatophyta</taxon>
        <taxon>Magnoliopsida</taxon>
        <taxon>Liliopsida</taxon>
        <taxon>Poales</taxon>
        <taxon>Poaceae</taxon>
        <taxon>BOP clade</taxon>
        <taxon>Pooideae</taxon>
        <taxon>Triticodae</taxon>
        <taxon>Triticeae</taxon>
        <taxon>Hordeinae</taxon>
        <taxon>Hordeum</taxon>
    </lineage>
</organism>
<dbReference type="Proteomes" id="UP000011116">
    <property type="component" value="Chromosome 6H"/>
</dbReference>
<dbReference type="EnsemblPlants" id="HORVU.MOREX.r3.6HG0563930.1">
    <property type="protein sequence ID" value="HORVU.MOREX.r3.6HG0563930.1.CDS1"/>
    <property type="gene ID" value="HORVU.MOREX.r3.6HG0563930"/>
</dbReference>
<sequence length="110" mass="12695">MAWRLLYVCSCSSSVNHIRSNNSLYFFSLRETWDLYAGRSTGGFVLNIRHCRSMYGLQGLQPFDLFVFVISHNFCITVLFVAVGYTIHSHIVIVVFATCHKFCNMNQKML</sequence>
<reference evidence="2" key="3">
    <citation type="submission" date="2022-01" db="UniProtKB">
        <authorList>
            <consortium name="EnsemblPlants"/>
        </authorList>
    </citation>
    <scope>IDENTIFICATION</scope>
    <source>
        <strain evidence="2">subsp. vulgare</strain>
    </source>
</reference>
<reference evidence="3" key="1">
    <citation type="journal article" date="2012" name="Nature">
        <title>A physical, genetic and functional sequence assembly of the barley genome.</title>
        <authorList>
            <consortium name="The International Barley Genome Sequencing Consortium"/>
            <person name="Mayer K.F."/>
            <person name="Waugh R."/>
            <person name="Brown J.W."/>
            <person name="Schulman A."/>
            <person name="Langridge P."/>
            <person name="Platzer M."/>
            <person name="Fincher G.B."/>
            <person name="Muehlbauer G.J."/>
            <person name="Sato K."/>
            <person name="Close T.J."/>
            <person name="Wise R.P."/>
            <person name="Stein N."/>
        </authorList>
    </citation>
    <scope>NUCLEOTIDE SEQUENCE [LARGE SCALE GENOMIC DNA]</scope>
    <source>
        <strain evidence="3">cv. Morex</strain>
    </source>
</reference>
<keyword evidence="3" id="KW-1185">Reference proteome</keyword>
<evidence type="ECO:0000256" key="1">
    <source>
        <dbReference type="SAM" id="Phobius"/>
    </source>
</evidence>